<dbReference type="Gene3D" id="1.50.10.20">
    <property type="match status" value="1"/>
</dbReference>
<keyword evidence="2" id="KW-0812">Transmembrane</keyword>
<evidence type="ECO:0000313" key="5">
    <source>
        <dbReference type="Proteomes" id="UP000824109"/>
    </source>
</evidence>
<protein>
    <submittedName>
        <fullName evidence="4">Terpene cyclase/mutase family protein</fullName>
    </submittedName>
</protein>
<evidence type="ECO:0000256" key="1">
    <source>
        <dbReference type="SAM" id="MobiDB-lite"/>
    </source>
</evidence>
<feature type="region of interest" description="Disordered" evidence="1">
    <location>
        <begin position="315"/>
        <end position="387"/>
    </location>
</feature>
<dbReference type="InterPro" id="IPR008930">
    <property type="entry name" value="Terpenoid_cyclase/PrenylTrfase"/>
</dbReference>
<feature type="compositionally biased region" description="Low complexity" evidence="1">
    <location>
        <begin position="378"/>
        <end position="387"/>
    </location>
</feature>
<feature type="compositionally biased region" description="Low complexity" evidence="1">
    <location>
        <begin position="499"/>
        <end position="511"/>
    </location>
</feature>
<dbReference type="EMBL" id="DVNB01000022">
    <property type="protein sequence ID" value="HIU56540.1"/>
    <property type="molecule type" value="Genomic_DNA"/>
</dbReference>
<feature type="compositionally biased region" description="Low complexity" evidence="1">
    <location>
        <begin position="315"/>
        <end position="344"/>
    </location>
</feature>
<feature type="signal peptide" evidence="3">
    <location>
        <begin position="1"/>
        <end position="21"/>
    </location>
</feature>
<name>A0A9D1SDW8_9FIRM</name>
<reference evidence="4" key="1">
    <citation type="submission" date="2020-10" db="EMBL/GenBank/DDBJ databases">
        <authorList>
            <person name="Gilroy R."/>
        </authorList>
    </citation>
    <scope>NUCLEOTIDE SEQUENCE</scope>
    <source>
        <strain evidence="4">USAMLcec3-3695</strain>
    </source>
</reference>
<organism evidence="4 5">
    <name type="scientific">Candidatus Ornithomonoglobus merdipullorum</name>
    <dbReference type="NCBI Taxonomy" id="2840895"/>
    <lineage>
        <taxon>Bacteria</taxon>
        <taxon>Bacillati</taxon>
        <taxon>Bacillota</taxon>
        <taxon>Clostridia</taxon>
        <taxon>Candidatus Ornithomonoglobus</taxon>
    </lineage>
</organism>
<feature type="chain" id="PRO_5038624976" evidence="3">
    <location>
        <begin position="22"/>
        <end position="511"/>
    </location>
</feature>
<dbReference type="Proteomes" id="UP000824109">
    <property type="component" value="Unassembled WGS sequence"/>
</dbReference>
<accession>A0A9D1SDW8</accession>
<keyword evidence="3" id="KW-0732">Signal</keyword>
<gene>
    <name evidence="4" type="ORF">IAA61_01845</name>
</gene>
<evidence type="ECO:0000256" key="2">
    <source>
        <dbReference type="SAM" id="Phobius"/>
    </source>
</evidence>
<comment type="caution">
    <text evidence="4">The sequence shown here is derived from an EMBL/GenBank/DDBJ whole genome shotgun (WGS) entry which is preliminary data.</text>
</comment>
<evidence type="ECO:0000313" key="4">
    <source>
        <dbReference type="EMBL" id="HIU56540.1"/>
    </source>
</evidence>
<dbReference type="AlphaFoldDB" id="A0A9D1SDW8"/>
<feature type="transmembrane region" description="Helical" evidence="2">
    <location>
        <begin position="391"/>
        <end position="414"/>
    </location>
</feature>
<feature type="region of interest" description="Disordered" evidence="1">
    <location>
        <begin position="486"/>
        <end position="511"/>
    </location>
</feature>
<proteinExistence type="predicted"/>
<reference evidence="4" key="2">
    <citation type="journal article" date="2021" name="PeerJ">
        <title>Extensive microbial diversity within the chicken gut microbiome revealed by metagenomics and culture.</title>
        <authorList>
            <person name="Gilroy R."/>
            <person name="Ravi A."/>
            <person name="Getino M."/>
            <person name="Pursley I."/>
            <person name="Horton D.L."/>
            <person name="Alikhan N.F."/>
            <person name="Baker D."/>
            <person name="Gharbi K."/>
            <person name="Hall N."/>
            <person name="Watson M."/>
            <person name="Adriaenssens E.M."/>
            <person name="Foster-Nyarko E."/>
            <person name="Jarju S."/>
            <person name="Secka A."/>
            <person name="Antonio M."/>
            <person name="Oren A."/>
            <person name="Chaudhuri R.R."/>
            <person name="La Ragione R."/>
            <person name="Hildebrand F."/>
            <person name="Pallen M.J."/>
        </authorList>
    </citation>
    <scope>NUCLEOTIDE SEQUENCE</scope>
    <source>
        <strain evidence="4">USAMLcec3-3695</strain>
    </source>
</reference>
<dbReference type="SUPFAM" id="SSF48239">
    <property type="entry name" value="Terpenoid cyclases/Protein prenyltransferases"/>
    <property type="match status" value="1"/>
</dbReference>
<keyword evidence="2" id="KW-0472">Membrane</keyword>
<sequence length="511" mass="53238">MKKTAAAVMAACMLLPVTAGAAHTQTDIQTMIDGAFTWLETNAQPLSSAGSSASDHYIMALSRMNRDYRYASYVDATSTITPSTPQDAQRLIMSNAACGEVLSNSFVGAYTYNAELSSASDIAGAITTLQSSGYDVISETTSLENMTGTLLTMQQSNGSFENDVTATAKSLIALSYSLGNEYILEGTADNEEYTYSVDSAVSAALTYLSGMQQADGGFSTMSASSYTVIALDSVGADAESDERFLKNGVSVIDYIASHAAGDGSFNSSPDDTALAACALVSHLRHMQGKAPFYSFYSGDTVDAVTAESGADAASTQAPAATAAPGSGTAATQAPVQSTPGTIKITPPPTRSPEHSAMENEEYGPQQFVGPVRQTDEPSGSAGSVSSSGTRIGVTAAIAAGVLILLLLAAAAVLYKVKPELFKKYKDKLRRIVPTGSGEEKAEAKPGAGTDLIDEIDKTHEVIPTEELYDPDFIKKLIPVDEIDSSIDSLLPKDDKNDTDTSADSGTADDAT</sequence>
<evidence type="ECO:0000256" key="3">
    <source>
        <dbReference type="SAM" id="SignalP"/>
    </source>
</evidence>
<keyword evidence="2" id="KW-1133">Transmembrane helix</keyword>